<dbReference type="Pfam" id="PF07690">
    <property type="entry name" value="MFS_1"/>
    <property type="match status" value="1"/>
</dbReference>
<evidence type="ECO:0000256" key="3">
    <source>
        <dbReference type="ARBA" id="ARBA00023136"/>
    </source>
</evidence>
<feature type="transmembrane region" description="Helical" evidence="4">
    <location>
        <begin position="213"/>
        <end position="236"/>
    </location>
</feature>
<feature type="transmembrane region" description="Helical" evidence="4">
    <location>
        <begin position="370"/>
        <end position="390"/>
    </location>
</feature>
<feature type="transmembrane region" description="Helical" evidence="4">
    <location>
        <begin position="337"/>
        <end position="358"/>
    </location>
</feature>
<keyword evidence="6" id="KW-1185">Reference proteome</keyword>
<dbReference type="InterPro" id="IPR036259">
    <property type="entry name" value="MFS_trans_sf"/>
</dbReference>
<dbReference type="InterPro" id="IPR011701">
    <property type="entry name" value="MFS"/>
</dbReference>
<dbReference type="PANTHER" id="PTHR11360">
    <property type="entry name" value="MONOCARBOXYLATE TRANSPORTER"/>
    <property type="match status" value="1"/>
</dbReference>
<evidence type="ECO:0000313" key="6">
    <source>
        <dbReference type="Proteomes" id="UP000295783"/>
    </source>
</evidence>
<feature type="transmembrane region" description="Helical" evidence="4">
    <location>
        <begin position="303"/>
        <end position="325"/>
    </location>
</feature>
<comment type="caution">
    <text evidence="5">The sequence shown here is derived from an EMBL/GenBank/DDBJ whole genome shotgun (WGS) entry which is preliminary data.</text>
</comment>
<feature type="transmembrane region" description="Helical" evidence="4">
    <location>
        <begin position="128"/>
        <end position="149"/>
    </location>
</feature>
<feature type="transmembrane region" description="Helical" evidence="4">
    <location>
        <begin position="45"/>
        <end position="65"/>
    </location>
</feature>
<dbReference type="SUPFAM" id="SSF103473">
    <property type="entry name" value="MFS general substrate transporter"/>
    <property type="match status" value="1"/>
</dbReference>
<dbReference type="EMBL" id="SNYW01000007">
    <property type="protein sequence ID" value="TDQ83418.1"/>
    <property type="molecule type" value="Genomic_DNA"/>
</dbReference>
<accession>A0A4R6WTP1</accession>
<dbReference type="Proteomes" id="UP000295783">
    <property type="component" value="Unassembled WGS sequence"/>
</dbReference>
<evidence type="ECO:0000256" key="4">
    <source>
        <dbReference type="SAM" id="Phobius"/>
    </source>
</evidence>
<feature type="transmembrane region" description="Helical" evidence="4">
    <location>
        <begin position="278"/>
        <end position="297"/>
    </location>
</feature>
<feature type="transmembrane region" description="Helical" evidence="4">
    <location>
        <begin position="248"/>
        <end position="271"/>
    </location>
</feature>
<feature type="transmembrane region" description="Helical" evidence="4">
    <location>
        <begin position="161"/>
        <end position="182"/>
    </location>
</feature>
<dbReference type="AlphaFoldDB" id="A0A4R6WTP1"/>
<dbReference type="Gene3D" id="1.20.1250.20">
    <property type="entry name" value="MFS general substrate transporter like domains"/>
    <property type="match status" value="1"/>
</dbReference>
<name>A0A4R6WTP1_9PROT</name>
<reference evidence="5 6" key="1">
    <citation type="submission" date="2019-03" db="EMBL/GenBank/DDBJ databases">
        <title>Genomic Encyclopedia of Type Strains, Phase III (KMG-III): the genomes of soil and plant-associated and newly described type strains.</title>
        <authorList>
            <person name="Whitman W."/>
        </authorList>
    </citation>
    <scope>NUCLEOTIDE SEQUENCE [LARGE SCALE GENOMIC DNA]</scope>
    <source>
        <strain evidence="5 6">CGMCC 1.7660</strain>
    </source>
</reference>
<keyword evidence="1 4" id="KW-0812">Transmembrane</keyword>
<dbReference type="RefSeq" id="WP_133613174.1">
    <property type="nucleotide sequence ID" value="NZ_SNYW01000007.1"/>
</dbReference>
<protein>
    <submittedName>
        <fullName evidence="5">Putative MFS family arabinose efflux permease</fullName>
    </submittedName>
</protein>
<feature type="transmembrane region" description="Helical" evidence="4">
    <location>
        <begin position="7"/>
        <end position="25"/>
    </location>
</feature>
<dbReference type="PANTHER" id="PTHR11360:SF284">
    <property type="entry name" value="EG:103B4.3 PROTEIN-RELATED"/>
    <property type="match status" value="1"/>
</dbReference>
<dbReference type="InterPro" id="IPR050327">
    <property type="entry name" value="Proton-linked_MCT"/>
</dbReference>
<dbReference type="OrthoDB" id="7200137at2"/>
<gene>
    <name evidence="5" type="ORF">A8950_1705</name>
</gene>
<evidence type="ECO:0000313" key="5">
    <source>
        <dbReference type="EMBL" id="TDQ83418.1"/>
    </source>
</evidence>
<evidence type="ECO:0000256" key="2">
    <source>
        <dbReference type="ARBA" id="ARBA00022989"/>
    </source>
</evidence>
<sequence length="399" mass="41664">MPYHLMIAALGVAQIVSWGILFYTFPLLAGPIGHDLTAAKDQVYVAATLALLVSGLAAYPLGAAIDRGHGRLVLLGGSVLGGGMFAALALVDSLAGLYLVFVGVGLALAMSLYEPAFAVLVHRLGGQARAAITTLTLWGGFASTVFIPFDQFLLDRLDWREAVLVLAAIQIVIGGGCNALAVRGPAAPAVAEASAHRARTGWPVLRWALGRRAFWGLVVTNVCYAATYIALTYHLYPLLIERGFDPATAVAGIAIFGPAQVAGRVLVWLFGRNRPVRLIGSIVIALFPAAFAIAAWMPADFRWLAAFAILLGAANGILTIVRGLAVPELLTRDGYGALNGAISLPATLAKGAAPFLAAQLWSLTGSYQQPLIYGIAGTAVMAAGFWLAAWRGAGPTPGR</sequence>
<dbReference type="GO" id="GO:0022857">
    <property type="term" value="F:transmembrane transporter activity"/>
    <property type="evidence" value="ECO:0007669"/>
    <property type="project" value="InterPro"/>
</dbReference>
<keyword evidence="3 4" id="KW-0472">Membrane</keyword>
<evidence type="ECO:0000256" key="1">
    <source>
        <dbReference type="ARBA" id="ARBA00022692"/>
    </source>
</evidence>
<organism evidence="5 6">
    <name type="scientific">Dongia mobilis</name>
    <dbReference type="NCBI Taxonomy" id="578943"/>
    <lineage>
        <taxon>Bacteria</taxon>
        <taxon>Pseudomonadati</taxon>
        <taxon>Pseudomonadota</taxon>
        <taxon>Alphaproteobacteria</taxon>
        <taxon>Rhodospirillales</taxon>
        <taxon>Dongiaceae</taxon>
        <taxon>Dongia</taxon>
    </lineage>
</organism>
<keyword evidence="2 4" id="KW-1133">Transmembrane helix</keyword>
<feature type="transmembrane region" description="Helical" evidence="4">
    <location>
        <begin position="72"/>
        <end position="91"/>
    </location>
</feature>
<proteinExistence type="predicted"/>
<feature type="transmembrane region" description="Helical" evidence="4">
    <location>
        <begin position="97"/>
        <end position="121"/>
    </location>
</feature>